<evidence type="ECO:0000256" key="1">
    <source>
        <dbReference type="SAM" id="MobiDB-lite"/>
    </source>
</evidence>
<proteinExistence type="predicted"/>
<evidence type="ECO:0000313" key="3">
    <source>
        <dbReference type="Proteomes" id="UP000234778"/>
    </source>
</evidence>
<protein>
    <submittedName>
        <fullName evidence="2">Uncharacterized protein</fullName>
    </submittedName>
</protein>
<gene>
    <name evidence="2" type="ORF">CYJ26_06125</name>
</gene>
<dbReference type="Proteomes" id="UP000234778">
    <property type="component" value="Unassembled WGS sequence"/>
</dbReference>
<evidence type="ECO:0000313" key="2">
    <source>
        <dbReference type="EMBL" id="PKY98674.1"/>
    </source>
</evidence>
<sequence>MAIALIAAFCLGLVFTAIWVRETIRQQDAERAAIATPTSYPVPAACNPQDIDVSVTAPSQTPVGAGVTAALTLRNNGGQACLLDVGGANLGLVVSSGSATLLNSAMCTSNPANHKLLVDAGDSASVSLWWDGTVASSSCVSAAGAAASPAATPSPSVQEEQTQQDAAQADPQAADQSAEGGEAQAEQTPAEGGGEAAATAQASDPASQEAATPSASAQATEPASHQPTALSVSGGGSYATAGTYQLRLQLAGQDLGPQLLLVIT</sequence>
<accession>A0A2I1KSR9</accession>
<feature type="compositionally biased region" description="Polar residues" evidence="1">
    <location>
        <begin position="209"/>
        <end position="231"/>
    </location>
</feature>
<name>A0A2I1KSR9_9ACTO</name>
<dbReference type="AlphaFoldDB" id="A0A2I1KSR9"/>
<dbReference type="EMBL" id="PKHA01000005">
    <property type="protein sequence ID" value="PKY98674.1"/>
    <property type="molecule type" value="Genomic_DNA"/>
</dbReference>
<feature type="region of interest" description="Disordered" evidence="1">
    <location>
        <begin position="147"/>
        <end position="233"/>
    </location>
</feature>
<reference evidence="2 3" key="1">
    <citation type="submission" date="2017-12" db="EMBL/GenBank/DDBJ databases">
        <title>Phylogenetic diversity of female urinary microbiome.</title>
        <authorList>
            <person name="Thomas-White K."/>
            <person name="Wolfe A.J."/>
        </authorList>
    </citation>
    <scope>NUCLEOTIDE SEQUENCE [LARGE SCALE GENOMIC DNA]</scope>
    <source>
        <strain evidence="2 3">UMB0319</strain>
    </source>
</reference>
<comment type="caution">
    <text evidence="2">The sequence shown here is derived from an EMBL/GenBank/DDBJ whole genome shotgun (WGS) entry which is preliminary data.</text>
</comment>
<feature type="compositionally biased region" description="Low complexity" evidence="1">
    <location>
        <begin position="147"/>
        <end position="208"/>
    </location>
</feature>
<organism evidence="2 3">
    <name type="scientific">Actinomyces urogenitalis</name>
    <dbReference type="NCBI Taxonomy" id="103621"/>
    <lineage>
        <taxon>Bacteria</taxon>
        <taxon>Bacillati</taxon>
        <taxon>Actinomycetota</taxon>
        <taxon>Actinomycetes</taxon>
        <taxon>Actinomycetales</taxon>
        <taxon>Actinomycetaceae</taxon>
        <taxon>Actinomyces</taxon>
    </lineage>
</organism>